<evidence type="ECO:0000256" key="2">
    <source>
        <dbReference type="ARBA" id="ARBA00004953"/>
    </source>
</evidence>
<comment type="subcellular location">
    <subcellularLocation>
        <location evidence="1 9">Cell membrane</location>
        <topology evidence="1 9">Multi-pass membrane protein</topology>
    </subcellularLocation>
</comment>
<accession>A0A1Y3PEQ0</accession>
<feature type="transmembrane region" description="Helical" evidence="9">
    <location>
        <begin position="156"/>
        <end position="177"/>
    </location>
</feature>
<keyword evidence="5 9" id="KW-0169">Cobalamin biosynthesis</keyword>
<keyword evidence="8 9" id="KW-0472">Membrane</keyword>
<dbReference type="NCBIfam" id="TIGR00380">
    <property type="entry name" value="cobal_cbiB"/>
    <property type="match status" value="1"/>
</dbReference>
<dbReference type="HAMAP" id="MF_00024">
    <property type="entry name" value="CobD_CbiB"/>
    <property type="match status" value="1"/>
</dbReference>
<organism evidence="10 11">
    <name type="scientific">Bacillus thermozeamaize</name>
    <dbReference type="NCBI Taxonomy" id="230954"/>
    <lineage>
        <taxon>Bacteria</taxon>
        <taxon>Bacillati</taxon>
        <taxon>Bacillota</taxon>
        <taxon>Bacilli</taxon>
        <taxon>Bacillales</taxon>
        <taxon>Bacillaceae</taxon>
        <taxon>Bacillus</taxon>
    </lineage>
</organism>
<dbReference type="UniPathway" id="UPA00148"/>
<evidence type="ECO:0000256" key="9">
    <source>
        <dbReference type="HAMAP-Rule" id="MF_00024"/>
    </source>
</evidence>
<sequence length="319" mass="34475">MVAAAGLLLDAVLGDPVRPTHPVVLIGNVIRWLDRLLNRPGCREWLARLAGMVLVGTVLLLVCLVSLGLVWISGQISPWLAYAVSVWGVYVSVAPRELARAAEAVRRPLVEAGPAGLVRAREHVGKIVGRQTQHMDEREVIRATVETVAENAVDALVAPVMYGLLFGMPGALVYRAINTLDSMLGYKNERYRYFGWAAARLDDLANWLPARLTGCMLLGAGAVRRLDVKGGFFAWMRDASAHPSPNSGIPEAVVAGLLGVRLGGINWYHGRPVQRAYLGQAKRPIQADDIVLAQRLLLDLALACGAVSVAYGLLRLLVS</sequence>
<dbReference type="AlphaFoldDB" id="A0A1Y3PEQ0"/>
<feature type="transmembrane region" description="Helical" evidence="9">
    <location>
        <begin position="45"/>
        <end position="72"/>
    </location>
</feature>
<comment type="caution">
    <text evidence="9">Lacks conserved residue(s) required for the propagation of feature annotation.</text>
</comment>
<dbReference type="GO" id="GO:0048472">
    <property type="term" value="F:threonine-phosphate decarboxylase activity"/>
    <property type="evidence" value="ECO:0007669"/>
    <property type="project" value="InterPro"/>
</dbReference>
<dbReference type="InterPro" id="IPR004485">
    <property type="entry name" value="Cobalamin_biosynth_CobD/CbiB"/>
</dbReference>
<evidence type="ECO:0000256" key="8">
    <source>
        <dbReference type="ARBA" id="ARBA00023136"/>
    </source>
</evidence>
<evidence type="ECO:0000256" key="5">
    <source>
        <dbReference type="ARBA" id="ARBA00022573"/>
    </source>
</evidence>
<evidence type="ECO:0000313" key="10">
    <source>
        <dbReference type="EMBL" id="OUM85790.1"/>
    </source>
</evidence>
<keyword evidence="4 9" id="KW-1003">Cell membrane</keyword>
<dbReference type="GO" id="GO:0009236">
    <property type="term" value="P:cobalamin biosynthetic process"/>
    <property type="evidence" value="ECO:0007669"/>
    <property type="project" value="UniProtKB-UniRule"/>
</dbReference>
<proteinExistence type="inferred from homology"/>
<dbReference type="Proteomes" id="UP000196475">
    <property type="component" value="Unassembled WGS sequence"/>
</dbReference>
<name>A0A1Y3PEQ0_9BACI</name>
<dbReference type="GO" id="GO:0005886">
    <property type="term" value="C:plasma membrane"/>
    <property type="evidence" value="ECO:0007669"/>
    <property type="project" value="UniProtKB-SubCell"/>
</dbReference>
<evidence type="ECO:0000313" key="11">
    <source>
        <dbReference type="Proteomes" id="UP000196475"/>
    </source>
</evidence>
<evidence type="ECO:0000256" key="6">
    <source>
        <dbReference type="ARBA" id="ARBA00022692"/>
    </source>
</evidence>
<comment type="similarity">
    <text evidence="3 9">Belongs to the CobD/CbiB family.</text>
</comment>
<dbReference type="EMBL" id="LZRT01000097">
    <property type="protein sequence ID" value="OUM85790.1"/>
    <property type="molecule type" value="Genomic_DNA"/>
</dbReference>
<evidence type="ECO:0000256" key="7">
    <source>
        <dbReference type="ARBA" id="ARBA00022989"/>
    </source>
</evidence>
<gene>
    <name evidence="9" type="primary">cobD</name>
    <name evidence="10" type="ORF">BAA01_06520</name>
</gene>
<dbReference type="PANTHER" id="PTHR34308:SF1">
    <property type="entry name" value="COBALAMIN BIOSYNTHESIS PROTEIN CBIB"/>
    <property type="match status" value="1"/>
</dbReference>
<dbReference type="PANTHER" id="PTHR34308">
    <property type="entry name" value="COBALAMIN BIOSYNTHESIS PROTEIN CBIB"/>
    <property type="match status" value="1"/>
</dbReference>
<dbReference type="Pfam" id="PF03186">
    <property type="entry name" value="CobD_Cbib"/>
    <property type="match status" value="1"/>
</dbReference>
<dbReference type="GO" id="GO:0015420">
    <property type="term" value="F:ABC-type vitamin B12 transporter activity"/>
    <property type="evidence" value="ECO:0007669"/>
    <property type="project" value="UniProtKB-UniRule"/>
</dbReference>
<evidence type="ECO:0000256" key="3">
    <source>
        <dbReference type="ARBA" id="ARBA00006263"/>
    </source>
</evidence>
<protein>
    <recommendedName>
        <fullName evidence="9">Cobalamin biosynthesis protein CobD</fullName>
    </recommendedName>
</protein>
<comment type="pathway">
    <text evidence="2 9">Cofactor biosynthesis; adenosylcobalamin biosynthesis.</text>
</comment>
<evidence type="ECO:0000256" key="4">
    <source>
        <dbReference type="ARBA" id="ARBA00022475"/>
    </source>
</evidence>
<keyword evidence="6 9" id="KW-0812">Transmembrane</keyword>
<evidence type="ECO:0000256" key="1">
    <source>
        <dbReference type="ARBA" id="ARBA00004651"/>
    </source>
</evidence>
<comment type="caution">
    <text evidence="10">The sequence shown here is derived from an EMBL/GenBank/DDBJ whole genome shotgun (WGS) entry which is preliminary data.</text>
</comment>
<feature type="transmembrane region" description="Helical" evidence="9">
    <location>
        <begin position="296"/>
        <end position="318"/>
    </location>
</feature>
<keyword evidence="7 9" id="KW-1133">Transmembrane helix</keyword>
<reference evidence="11" key="1">
    <citation type="submission" date="2016-06" db="EMBL/GenBank/DDBJ databases">
        <authorList>
            <person name="Nascimento L."/>
            <person name="Pereira R.V."/>
            <person name="Martins L.F."/>
            <person name="Quaggio R.B."/>
            <person name="Silva A.M."/>
            <person name="Setubal J.C."/>
        </authorList>
    </citation>
    <scope>NUCLEOTIDE SEQUENCE [LARGE SCALE GENOMIC DNA]</scope>
</reference>
<comment type="function">
    <text evidence="9">Converts cobyric acid to cobinamide by the addition of aminopropanol on the F carboxylic group.</text>
</comment>